<evidence type="ECO:0000256" key="2">
    <source>
        <dbReference type="ARBA" id="ARBA00007965"/>
    </source>
</evidence>
<evidence type="ECO:0000256" key="6">
    <source>
        <dbReference type="ARBA" id="ARBA00023136"/>
    </source>
</evidence>
<feature type="transmembrane region" description="Helical" evidence="8">
    <location>
        <begin position="361"/>
        <end position="379"/>
    </location>
</feature>
<accession>A0A8X6XVP7</accession>
<name>A0A8X6XVP7_9ARAC</name>
<keyword evidence="6 8" id="KW-0472">Membrane</keyword>
<protein>
    <submittedName>
        <fullName evidence="9">Equilibrative nucleoside transporter 3</fullName>
    </submittedName>
</protein>
<keyword evidence="5 8" id="KW-1133">Transmembrane helix</keyword>
<feature type="transmembrane region" description="Helical" evidence="8">
    <location>
        <begin position="399"/>
        <end position="418"/>
    </location>
</feature>
<proteinExistence type="inferred from homology"/>
<comment type="caution">
    <text evidence="9">The sequence shown here is derived from an EMBL/GenBank/DDBJ whole genome shotgun (WGS) entry which is preliminary data.</text>
</comment>
<comment type="similarity">
    <text evidence="2">Belongs to the SLC29A/ENT transporter (TC 2.A.57) family.</text>
</comment>
<dbReference type="Pfam" id="PF01733">
    <property type="entry name" value="Nucleoside_tran"/>
    <property type="match status" value="2"/>
</dbReference>
<dbReference type="OrthoDB" id="6427762at2759"/>
<feature type="transmembrane region" description="Helical" evidence="8">
    <location>
        <begin position="176"/>
        <end position="198"/>
    </location>
</feature>
<reference evidence="9" key="1">
    <citation type="submission" date="2020-08" db="EMBL/GenBank/DDBJ databases">
        <title>Multicomponent nature underlies the extraordinary mechanical properties of spider dragline silk.</title>
        <authorList>
            <person name="Kono N."/>
            <person name="Nakamura H."/>
            <person name="Mori M."/>
            <person name="Yoshida Y."/>
            <person name="Ohtoshi R."/>
            <person name="Malay A.D."/>
            <person name="Moran D.A.P."/>
            <person name="Tomita M."/>
            <person name="Numata K."/>
            <person name="Arakawa K."/>
        </authorList>
    </citation>
    <scope>NUCLEOTIDE SEQUENCE</scope>
</reference>
<dbReference type="AlphaFoldDB" id="A0A8X6XVP7"/>
<evidence type="ECO:0000256" key="8">
    <source>
        <dbReference type="SAM" id="Phobius"/>
    </source>
</evidence>
<keyword evidence="10" id="KW-1185">Reference proteome</keyword>
<dbReference type="EMBL" id="BMAV01012040">
    <property type="protein sequence ID" value="GFY58361.1"/>
    <property type="molecule type" value="Genomic_DNA"/>
</dbReference>
<dbReference type="PANTHER" id="PTHR10332">
    <property type="entry name" value="EQUILIBRATIVE NUCLEOSIDE TRANSPORTER"/>
    <property type="match status" value="1"/>
</dbReference>
<evidence type="ECO:0000313" key="9">
    <source>
        <dbReference type="EMBL" id="GFY58361.1"/>
    </source>
</evidence>
<evidence type="ECO:0000256" key="3">
    <source>
        <dbReference type="ARBA" id="ARBA00022448"/>
    </source>
</evidence>
<feature type="transmembrane region" description="Helical" evidence="8">
    <location>
        <begin position="129"/>
        <end position="156"/>
    </location>
</feature>
<feature type="transmembrane region" description="Helical" evidence="8">
    <location>
        <begin position="467"/>
        <end position="488"/>
    </location>
</feature>
<feature type="region of interest" description="Disordered" evidence="7">
    <location>
        <begin position="1"/>
        <end position="47"/>
    </location>
</feature>
<evidence type="ECO:0000313" key="10">
    <source>
        <dbReference type="Proteomes" id="UP000886998"/>
    </source>
</evidence>
<keyword evidence="4 8" id="KW-0812">Transmembrane</keyword>
<gene>
    <name evidence="9" type="primary">SLC29A3</name>
    <name evidence="9" type="ORF">TNIN_136851</name>
</gene>
<feature type="transmembrane region" description="Helical" evidence="8">
    <location>
        <begin position="205"/>
        <end position="228"/>
    </location>
</feature>
<feature type="transmembrane region" description="Helical" evidence="8">
    <location>
        <begin position="273"/>
        <end position="292"/>
    </location>
</feature>
<evidence type="ECO:0000256" key="5">
    <source>
        <dbReference type="ARBA" id="ARBA00022989"/>
    </source>
</evidence>
<evidence type="ECO:0000256" key="1">
    <source>
        <dbReference type="ARBA" id="ARBA00004141"/>
    </source>
</evidence>
<dbReference type="GO" id="GO:0005886">
    <property type="term" value="C:plasma membrane"/>
    <property type="evidence" value="ECO:0007669"/>
    <property type="project" value="TreeGrafter"/>
</dbReference>
<feature type="compositionally biased region" description="Polar residues" evidence="7">
    <location>
        <begin position="21"/>
        <end position="31"/>
    </location>
</feature>
<feature type="transmembrane region" description="Helical" evidence="8">
    <location>
        <begin position="430"/>
        <end position="447"/>
    </location>
</feature>
<dbReference type="GO" id="GO:0005337">
    <property type="term" value="F:nucleoside transmembrane transporter activity"/>
    <property type="evidence" value="ECO:0007669"/>
    <property type="project" value="InterPro"/>
</dbReference>
<dbReference type="InterPro" id="IPR002259">
    <property type="entry name" value="Eqnu_transpt"/>
</dbReference>
<sequence>MPLRTPYYSDYNPSSDDHSSDQQYLMSSGSRGRNGHPDSSYYSGDTIPLRHVSSSAGGAGDISITPAKKRIGTLDVINPMEQETLLDPGPVKLAPCWESRHAPTDELNFKTATPKSEFDGKPPVDRLNLVFLILMLHGVGTLMPWNMFITAKSYFVDYKLHVNDTDVSTEEYRAHFLSYLGVAAQVPNVICNALNIFVQFGGGTLTFRIIGSIIIEIIIFIVTVFLAMVDSSTWPGIFFYVTMTSVVVINMANGIYQNSIYGLAAKLPMKYSMAIVLGANTSGTFTSLILILSISASPNLRTAAIYYFITALFVLLACVDTYFALPLIRFYRYYDRIFQKAITDNRTESTRPPYCKIFWKTWTQCFNVFFVFFVTLSIFPAFHADIQPVDKNFIIPEKYFTPVTCFLTFNFFAMMGSLIPNWIKWPGPRFLWIPVVLRILMIPYFMLCNYKPDKRQIPVLIDNDWAYFGMAVALGITSGYYSSLAMMYAPGCVDTEHAPIAGMMAALFLVLGIVHHSSLLPHVPWSDVLQEHNVSSSDVNGTALVSKLMEGS</sequence>
<dbReference type="PANTHER" id="PTHR10332:SF80">
    <property type="entry name" value="EQUILIBRATIVE NUCLEOSIDE TRANSPORTER 2, ISOFORM A"/>
    <property type="match status" value="1"/>
</dbReference>
<organism evidence="9 10">
    <name type="scientific">Trichonephila inaurata madagascariensis</name>
    <dbReference type="NCBI Taxonomy" id="2747483"/>
    <lineage>
        <taxon>Eukaryota</taxon>
        <taxon>Metazoa</taxon>
        <taxon>Ecdysozoa</taxon>
        <taxon>Arthropoda</taxon>
        <taxon>Chelicerata</taxon>
        <taxon>Arachnida</taxon>
        <taxon>Araneae</taxon>
        <taxon>Araneomorphae</taxon>
        <taxon>Entelegynae</taxon>
        <taxon>Araneoidea</taxon>
        <taxon>Nephilidae</taxon>
        <taxon>Trichonephila</taxon>
        <taxon>Trichonephila inaurata</taxon>
    </lineage>
</organism>
<feature type="transmembrane region" description="Helical" evidence="8">
    <location>
        <begin position="304"/>
        <end position="328"/>
    </location>
</feature>
<evidence type="ECO:0000256" key="7">
    <source>
        <dbReference type="SAM" id="MobiDB-lite"/>
    </source>
</evidence>
<feature type="transmembrane region" description="Helical" evidence="8">
    <location>
        <begin position="500"/>
        <end position="519"/>
    </location>
</feature>
<keyword evidence="3" id="KW-0813">Transport</keyword>
<dbReference type="Proteomes" id="UP000886998">
    <property type="component" value="Unassembled WGS sequence"/>
</dbReference>
<dbReference type="PRINTS" id="PR01130">
    <property type="entry name" value="DERENTRNSPRT"/>
</dbReference>
<comment type="subcellular location">
    <subcellularLocation>
        <location evidence="1">Membrane</location>
        <topology evidence="1">Multi-pass membrane protein</topology>
    </subcellularLocation>
</comment>
<feature type="transmembrane region" description="Helical" evidence="8">
    <location>
        <begin position="234"/>
        <end position="252"/>
    </location>
</feature>
<evidence type="ECO:0000256" key="4">
    <source>
        <dbReference type="ARBA" id="ARBA00022692"/>
    </source>
</evidence>